<dbReference type="Proteomes" id="UP000055014">
    <property type="component" value="Unassembled WGS sequence"/>
</dbReference>
<dbReference type="PATRIC" id="fig|1236046.5.peg.1774"/>
<dbReference type="PANTHER" id="PTHR21381">
    <property type="entry name" value="ZGC:162297"/>
    <property type="match status" value="1"/>
</dbReference>
<organism evidence="2 3">
    <name type="scientific">Mesotoga infera</name>
    <dbReference type="NCBI Taxonomy" id="1236046"/>
    <lineage>
        <taxon>Bacteria</taxon>
        <taxon>Thermotogati</taxon>
        <taxon>Thermotogota</taxon>
        <taxon>Thermotogae</taxon>
        <taxon>Kosmotogales</taxon>
        <taxon>Kosmotogaceae</taxon>
        <taxon>Mesotoga</taxon>
    </lineage>
</organism>
<comment type="caution">
    <text evidence="2">The sequence shown here is derived from an EMBL/GenBank/DDBJ whole genome shotgun (WGS) entry which is preliminary data.</text>
</comment>
<protein>
    <submittedName>
        <fullName evidence="2">Membrane complex biogenesis protein, BtpA family</fullName>
    </submittedName>
</protein>
<dbReference type="PIRSF" id="PIRSF005956">
    <property type="entry name" value="BtpA"/>
    <property type="match status" value="1"/>
</dbReference>
<sequence>MTTITEFNEVFGTSKPIIGMIHLKPLPGSPVYNGKGLSAVIAQAVEEAGKLVEGGVDGFQVENYNDPSYFPDVAPAETVASLSIVAHEVHKAFPDTPMGICLLADPIASIAVAHSSGAKFIRATVFTEASVDVSGLAIRRPHEILRYRKFLDPSIKIFADVHIKHSAPLAMRPIEESAYDAAYFLADAVIISGKHTGFETPLEDLKKVRGVLPEYPIMVGSGMNKANAGKIFEVASGAFVGSTFKVDGDSYKSVDSERVKEFMKVIKEIRKR</sequence>
<dbReference type="NCBIfam" id="TIGR00259">
    <property type="entry name" value="thylakoid_BtpA"/>
    <property type="match status" value="1"/>
</dbReference>
<dbReference type="InterPro" id="IPR005137">
    <property type="entry name" value="BtpA"/>
</dbReference>
<dbReference type="SUPFAM" id="SSF51366">
    <property type="entry name" value="Ribulose-phoshate binding barrel"/>
    <property type="match status" value="1"/>
</dbReference>
<dbReference type="EMBL" id="LGGW01000031">
    <property type="protein sequence ID" value="KUK90507.1"/>
    <property type="molecule type" value="Genomic_DNA"/>
</dbReference>
<accession>A0A124G1G5</accession>
<dbReference type="AlphaFoldDB" id="A0A124G1G5"/>
<reference evidence="3" key="1">
    <citation type="journal article" date="2015" name="MBio">
        <title>Genome-Resolved Metagenomic Analysis Reveals Roles for Candidate Phyla and Other Microbial Community Members in Biogeochemical Transformations in Oil Reservoirs.</title>
        <authorList>
            <person name="Hu P."/>
            <person name="Tom L."/>
            <person name="Singh A."/>
            <person name="Thomas B.C."/>
            <person name="Baker B.J."/>
            <person name="Piceno Y.M."/>
            <person name="Andersen G.L."/>
            <person name="Banfield J.F."/>
        </authorList>
    </citation>
    <scope>NUCLEOTIDE SEQUENCE [LARGE SCALE GENOMIC DNA]</scope>
</reference>
<dbReference type="Gene3D" id="3.20.20.70">
    <property type="entry name" value="Aldolase class I"/>
    <property type="match status" value="1"/>
</dbReference>
<evidence type="ECO:0000256" key="1">
    <source>
        <dbReference type="ARBA" id="ARBA00006007"/>
    </source>
</evidence>
<evidence type="ECO:0000313" key="3">
    <source>
        <dbReference type="Proteomes" id="UP000055014"/>
    </source>
</evidence>
<name>A0A124G1G5_9BACT</name>
<evidence type="ECO:0000313" key="2">
    <source>
        <dbReference type="EMBL" id="KUK90507.1"/>
    </source>
</evidence>
<dbReference type="Pfam" id="PF03437">
    <property type="entry name" value="BtpA"/>
    <property type="match status" value="1"/>
</dbReference>
<gene>
    <name evidence="2" type="ORF">XE02_0510</name>
</gene>
<comment type="similarity">
    <text evidence="1">Belongs to the BtpA family.</text>
</comment>
<dbReference type="InterPro" id="IPR011060">
    <property type="entry name" value="RibuloseP-bd_barrel"/>
</dbReference>
<proteinExistence type="inferred from homology"/>
<dbReference type="InterPro" id="IPR013785">
    <property type="entry name" value="Aldolase_TIM"/>
</dbReference>
<dbReference type="PANTHER" id="PTHR21381:SF3">
    <property type="entry name" value="SGC REGION PROTEIN SGCQ-RELATED"/>
    <property type="match status" value="1"/>
</dbReference>